<dbReference type="Proteomes" id="UP001501570">
    <property type="component" value="Unassembled WGS sequence"/>
</dbReference>
<evidence type="ECO:0000259" key="2">
    <source>
        <dbReference type="PROSITE" id="PS50008"/>
    </source>
</evidence>
<accession>A0ABP9S471</accession>
<dbReference type="InterPro" id="IPR001711">
    <property type="entry name" value="PLipase_C_Pinositol-sp_Y"/>
</dbReference>
<dbReference type="InterPro" id="IPR006311">
    <property type="entry name" value="TAT_signal"/>
</dbReference>
<dbReference type="PROSITE" id="PS50008">
    <property type="entry name" value="PIPLC_Y_DOMAIN"/>
    <property type="match status" value="1"/>
</dbReference>
<dbReference type="RefSeq" id="WP_345632769.1">
    <property type="nucleotide sequence ID" value="NZ_BAABJQ010000014.1"/>
</dbReference>
<feature type="chain" id="PRO_5047364373" evidence="1">
    <location>
        <begin position="32"/>
        <end position="502"/>
    </location>
</feature>
<evidence type="ECO:0000313" key="4">
    <source>
        <dbReference type="Proteomes" id="UP001501570"/>
    </source>
</evidence>
<feature type="domain" description="PI-PLC Y-box" evidence="2">
    <location>
        <begin position="380"/>
        <end position="406"/>
    </location>
</feature>
<protein>
    <submittedName>
        <fullName evidence="3">ABC transporter substrate-binding protein</fullName>
    </submittedName>
</protein>
<sequence length="502" mass="54416">MTGISRRSLLGYGGKALLAAGAAGAAAPLLAACSSSSGSGGAVNITYQYMAFVNAPDQGLVQQAVNAYLKKLGRTFTVTLAPVLNYDQKMTLDMSAGNVGDAFFTAAWANDFFKNAGSGNLLALDDLLPKYAPKLYASMSQSLWQGAKVNGKIYGVINQQRFPKLWGFCATKAMADKYDLDLDSVKTYADLEPWLAKVKAGEKDVICWGTDVDTTGTMFYPEIFGLDPIATAYGLAVRYDDAQRKVLNVYATDEYKAAAELMYRWHQIGYTTKDPLPDADRASKQHAGSIAAWSTQAPPTNPQLETFPTVAKSFVATPLLNTDGVSATLTGLSADTEHAQEVMEFLELLNNDKYLYNLICFGIEGKDYVVADQALGVVGFPQGVTSTSDRYNPNLDWQFGNQFNAYYRTEDDAKAKRWEVEKALNTSAATSVALGFSLDTTDLRTQVSTVSAAIKEYQQQVAIGLVDPGKGIPQFLGKLDQAGMPALLEAAQQQMDKWAKNK</sequence>
<dbReference type="Gene3D" id="3.40.190.10">
    <property type="entry name" value="Periplasmic binding protein-like II"/>
    <property type="match status" value="1"/>
</dbReference>
<feature type="signal peptide" evidence="1">
    <location>
        <begin position="1"/>
        <end position="31"/>
    </location>
</feature>
<keyword evidence="4" id="KW-1185">Reference proteome</keyword>
<evidence type="ECO:0000313" key="3">
    <source>
        <dbReference type="EMBL" id="GAA5190658.1"/>
    </source>
</evidence>
<dbReference type="PROSITE" id="PS51318">
    <property type="entry name" value="TAT"/>
    <property type="match status" value="1"/>
</dbReference>
<dbReference type="InterPro" id="IPR022627">
    <property type="entry name" value="DUF3502"/>
</dbReference>
<dbReference type="EMBL" id="BAABJQ010000014">
    <property type="protein sequence ID" value="GAA5190658.1"/>
    <property type="molecule type" value="Genomic_DNA"/>
</dbReference>
<proteinExistence type="predicted"/>
<dbReference type="SUPFAM" id="SSF53850">
    <property type="entry name" value="Periplasmic binding protein-like II"/>
    <property type="match status" value="1"/>
</dbReference>
<comment type="caution">
    <text evidence="3">The sequence shown here is derived from an EMBL/GenBank/DDBJ whole genome shotgun (WGS) entry which is preliminary data.</text>
</comment>
<dbReference type="Pfam" id="PF12010">
    <property type="entry name" value="DUF3502"/>
    <property type="match status" value="1"/>
</dbReference>
<keyword evidence="1" id="KW-0732">Signal</keyword>
<gene>
    <name evidence="3" type="ORF">GCM10023322_46340</name>
</gene>
<evidence type="ECO:0000256" key="1">
    <source>
        <dbReference type="SAM" id="SignalP"/>
    </source>
</evidence>
<reference evidence="4" key="1">
    <citation type="journal article" date="2019" name="Int. J. Syst. Evol. Microbiol.">
        <title>The Global Catalogue of Microorganisms (GCM) 10K type strain sequencing project: providing services to taxonomists for standard genome sequencing and annotation.</title>
        <authorList>
            <consortium name="The Broad Institute Genomics Platform"/>
            <consortium name="The Broad Institute Genome Sequencing Center for Infectious Disease"/>
            <person name="Wu L."/>
            <person name="Ma J."/>
        </authorList>
    </citation>
    <scope>NUCLEOTIDE SEQUENCE [LARGE SCALE GENOMIC DNA]</scope>
    <source>
        <strain evidence="4">JCM 18304</strain>
    </source>
</reference>
<name>A0ABP9S471_9ACTN</name>
<organism evidence="3 4">
    <name type="scientific">Rugosimonospora acidiphila</name>
    <dbReference type="NCBI Taxonomy" id="556531"/>
    <lineage>
        <taxon>Bacteria</taxon>
        <taxon>Bacillati</taxon>
        <taxon>Actinomycetota</taxon>
        <taxon>Actinomycetes</taxon>
        <taxon>Micromonosporales</taxon>
        <taxon>Micromonosporaceae</taxon>
        <taxon>Rugosimonospora</taxon>
    </lineage>
</organism>
<dbReference type="PROSITE" id="PS51257">
    <property type="entry name" value="PROKAR_LIPOPROTEIN"/>
    <property type="match status" value="1"/>
</dbReference>